<reference evidence="2" key="1">
    <citation type="submission" date="2023-01" db="EMBL/GenBank/DDBJ databases">
        <authorList>
            <person name="Piombo E."/>
        </authorList>
    </citation>
    <scope>NUCLEOTIDE SEQUENCE</scope>
</reference>
<gene>
    <name evidence="2" type="ORF">CCHLO57077_00017426</name>
</gene>
<sequence>MTDPDDGKLIMNLLHFPLCVALQAITSFNTSSLIPYKHDGAETDPPKKKNSALGAATEFRASTPVTPVPLPTPLTILPKKKPVKVDNEDEMCYSDHGSGDELRLKGSEEAAEEEEDAEINDDASADPPSSP</sequence>
<accession>A0AA35LP13</accession>
<evidence type="ECO:0000313" key="2">
    <source>
        <dbReference type="EMBL" id="CAI6013854.1"/>
    </source>
</evidence>
<organism evidence="2 3">
    <name type="scientific">Clonostachys chloroleuca</name>
    <dbReference type="NCBI Taxonomy" id="1926264"/>
    <lineage>
        <taxon>Eukaryota</taxon>
        <taxon>Fungi</taxon>
        <taxon>Dikarya</taxon>
        <taxon>Ascomycota</taxon>
        <taxon>Pezizomycotina</taxon>
        <taxon>Sordariomycetes</taxon>
        <taxon>Hypocreomycetidae</taxon>
        <taxon>Hypocreales</taxon>
        <taxon>Bionectriaceae</taxon>
        <taxon>Clonostachys</taxon>
    </lineage>
</organism>
<feature type="compositionally biased region" description="Acidic residues" evidence="1">
    <location>
        <begin position="109"/>
        <end position="124"/>
    </location>
</feature>
<comment type="caution">
    <text evidence="2">The sequence shown here is derived from an EMBL/GenBank/DDBJ whole genome shotgun (WGS) entry which is preliminary data.</text>
</comment>
<evidence type="ECO:0000256" key="1">
    <source>
        <dbReference type="SAM" id="MobiDB-lite"/>
    </source>
</evidence>
<name>A0AA35LP13_9HYPO</name>
<dbReference type="AlphaFoldDB" id="A0AA35LP13"/>
<dbReference type="EMBL" id="CABFNP030000416">
    <property type="protein sequence ID" value="CAI6013854.1"/>
    <property type="molecule type" value="Genomic_DNA"/>
</dbReference>
<dbReference type="Proteomes" id="UP001160390">
    <property type="component" value="Unassembled WGS sequence"/>
</dbReference>
<keyword evidence="3" id="KW-1185">Reference proteome</keyword>
<proteinExistence type="predicted"/>
<feature type="compositionally biased region" description="Basic and acidic residues" evidence="1">
    <location>
        <begin position="97"/>
        <end position="108"/>
    </location>
</feature>
<feature type="region of interest" description="Disordered" evidence="1">
    <location>
        <begin position="35"/>
        <end position="131"/>
    </location>
</feature>
<feature type="compositionally biased region" description="Basic and acidic residues" evidence="1">
    <location>
        <begin position="36"/>
        <end position="47"/>
    </location>
</feature>
<protein>
    <submittedName>
        <fullName evidence="2">Uncharacterized protein</fullName>
    </submittedName>
</protein>
<evidence type="ECO:0000313" key="3">
    <source>
        <dbReference type="Proteomes" id="UP001160390"/>
    </source>
</evidence>